<reference evidence="1" key="1">
    <citation type="journal article" date="2014" name="Front. Microbiol.">
        <title>High frequency of phylogenetically diverse reductive dehalogenase-homologous genes in deep subseafloor sedimentary metagenomes.</title>
        <authorList>
            <person name="Kawai M."/>
            <person name="Futagami T."/>
            <person name="Toyoda A."/>
            <person name="Takaki Y."/>
            <person name="Nishi S."/>
            <person name="Hori S."/>
            <person name="Arai W."/>
            <person name="Tsubouchi T."/>
            <person name="Morono Y."/>
            <person name="Uchiyama I."/>
            <person name="Ito T."/>
            <person name="Fujiyama A."/>
            <person name="Inagaki F."/>
            <person name="Takami H."/>
        </authorList>
    </citation>
    <scope>NUCLEOTIDE SEQUENCE</scope>
    <source>
        <strain evidence="1">Expedition CK06-06</strain>
    </source>
</reference>
<evidence type="ECO:0000313" key="1">
    <source>
        <dbReference type="EMBL" id="GAH77387.1"/>
    </source>
</evidence>
<name>X1I6P8_9ZZZZ</name>
<comment type="caution">
    <text evidence="1">The sequence shown here is derived from an EMBL/GenBank/DDBJ whole genome shotgun (WGS) entry which is preliminary data.</text>
</comment>
<organism evidence="1">
    <name type="scientific">marine sediment metagenome</name>
    <dbReference type="NCBI Taxonomy" id="412755"/>
    <lineage>
        <taxon>unclassified sequences</taxon>
        <taxon>metagenomes</taxon>
        <taxon>ecological metagenomes</taxon>
    </lineage>
</organism>
<sequence length="32" mass="3569">RSASEGAELTEIVEEFVHELKELGPNPMKKEA</sequence>
<feature type="non-terminal residue" evidence="1">
    <location>
        <position position="1"/>
    </location>
</feature>
<dbReference type="EMBL" id="BARU01043025">
    <property type="protein sequence ID" value="GAH77387.1"/>
    <property type="molecule type" value="Genomic_DNA"/>
</dbReference>
<protein>
    <submittedName>
        <fullName evidence="1">Uncharacterized protein</fullName>
    </submittedName>
</protein>
<accession>X1I6P8</accession>
<proteinExistence type="predicted"/>
<gene>
    <name evidence="1" type="ORF">S03H2_65978</name>
</gene>
<dbReference type="AlphaFoldDB" id="X1I6P8"/>